<evidence type="ECO:0000259" key="15">
    <source>
        <dbReference type="PROSITE" id="PS50975"/>
    </source>
</evidence>
<evidence type="ECO:0000256" key="11">
    <source>
        <dbReference type="ARBA" id="ARBA00031353"/>
    </source>
</evidence>
<comment type="similarity">
    <text evidence="3">In the C-terminal section; belongs to the MurCDEF family.</text>
</comment>
<dbReference type="NCBIfam" id="NF010623">
    <property type="entry name" value="PRK14016.1"/>
    <property type="match status" value="1"/>
</dbReference>
<comment type="catalytic activity">
    <reaction evidence="13">
        <text>[L-4-(L-arginin-2-N-yl)aspartate](n) + L-aspartate + ATP = [L-4-(L-arginin-2-N-yl)aspartate](n)-L-aspartate + ADP + phosphate + H(+)</text>
        <dbReference type="Rhea" id="RHEA:13277"/>
        <dbReference type="Rhea" id="RHEA-COMP:13728"/>
        <dbReference type="Rhea" id="RHEA-COMP:13733"/>
        <dbReference type="ChEBI" id="CHEBI:15378"/>
        <dbReference type="ChEBI" id="CHEBI:29991"/>
        <dbReference type="ChEBI" id="CHEBI:30616"/>
        <dbReference type="ChEBI" id="CHEBI:43474"/>
        <dbReference type="ChEBI" id="CHEBI:137986"/>
        <dbReference type="ChEBI" id="CHEBI:137990"/>
        <dbReference type="ChEBI" id="CHEBI:456216"/>
        <dbReference type="EC" id="6.3.2.29"/>
    </reaction>
</comment>
<dbReference type="EC" id="6.3.2.30" evidence="5"/>
<dbReference type="GO" id="GO:0071161">
    <property type="term" value="F:cyanophycin synthetase activity (L-arginine-adding)"/>
    <property type="evidence" value="ECO:0007669"/>
    <property type="project" value="UniProtKB-EC"/>
</dbReference>
<evidence type="ECO:0000256" key="4">
    <source>
        <dbReference type="ARBA" id="ARBA00011738"/>
    </source>
</evidence>
<keyword evidence="17" id="KW-1185">Reference proteome</keyword>
<evidence type="ECO:0000256" key="13">
    <source>
        <dbReference type="ARBA" id="ARBA00048425"/>
    </source>
</evidence>
<dbReference type="PROSITE" id="PS50975">
    <property type="entry name" value="ATP_GRASP"/>
    <property type="match status" value="1"/>
</dbReference>
<dbReference type="EC" id="6.3.2.29" evidence="6"/>
<comment type="catalytic activity">
    <reaction evidence="12">
        <text>[L-4-(L-arginin-2-N-yl)aspartate](n)-L-aspartate + L-arginine + ATP = [L-4-(L-arginin-2-N-yl)aspartate](n+1) + ADP + phosphate + H(+)</text>
        <dbReference type="Rhea" id="RHEA:23888"/>
        <dbReference type="Rhea" id="RHEA-COMP:13732"/>
        <dbReference type="Rhea" id="RHEA-COMP:13733"/>
        <dbReference type="ChEBI" id="CHEBI:15378"/>
        <dbReference type="ChEBI" id="CHEBI:30616"/>
        <dbReference type="ChEBI" id="CHEBI:32682"/>
        <dbReference type="ChEBI" id="CHEBI:43474"/>
        <dbReference type="ChEBI" id="CHEBI:137986"/>
        <dbReference type="ChEBI" id="CHEBI:137990"/>
        <dbReference type="ChEBI" id="CHEBI:456216"/>
        <dbReference type="EC" id="6.3.2.30"/>
    </reaction>
</comment>
<dbReference type="InterPro" id="IPR044019">
    <property type="entry name" value="Cyanophycin_syn_N"/>
</dbReference>
<reference evidence="16 17" key="1">
    <citation type="submission" date="2019-03" db="EMBL/GenBank/DDBJ databases">
        <title>Genomic Encyclopedia of Type Strains, Phase IV (KMG-IV): sequencing the most valuable type-strain genomes for metagenomic binning, comparative biology and taxonomic classification.</title>
        <authorList>
            <person name="Goeker M."/>
        </authorList>
    </citation>
    <scope>NUCLEOTIDE SEQUENCE [LARGE SCALE GENOMIC DNA]</scope>
    <source>
        <strain evidence="16 17">DSM 24455</strain>
    </source>
</reference>
<dbReference type="GO" id="GO:0071160">
    <property type="term" value="F:cyanophycin synthetase activity (L-aspartate-adding)"/>
    <property type="evidence" value="ECO:0007669"/>
    <property type="project" value="UniProtKB-EC"/>
</dbReference>
<feature type="domain" description="ATP-grasp" evidence="15">
    <location>
        <begin position="219"/>
        <end position="472"/>
    </location>
</feature>
<dbReference type="AlphaFoldDB" id="A0A4R7KT09"/>
<dbReference type="Gene3D" id="3.40.1190.10">
    <property type="entry name" value="Mur-like, catalytic domain"/>
    <property type="match status" value="1"/>
</dbReference>
<accession>A0A4R7KT09</accession>
<organism evidence="16 17">
    <name type="scientific">Fonticella tunisiensis</name>
    <dbReference type="NCBI Taxonomy" id="1096341"/>
    <lineage>
        <taxon>Bacteria</taxon>
        <taxon>Bacillati</taxon>
        <taxon>Bacillota</taxon>
        <taxon>Clostridia</taxon>
        <taxon>Eubacteriales</taxon>
        <taxon>Clostridiaceae</taxon>
        <taxon>Fonticella</taxon>
    </lineage>
</organism>
<dbReference type="NCBIfam" id="TIGR02068">
    <property type="entry name" value="cya_phycin_syn"/>
    <property type="match status" value="1"/>
</dbReference>
<dbReference type="Gene3D" id="3.90.190.20">
    <property type="entry name" value="Mur ligase, C-terminal domain"/>
    <property type="match status" value="1"/>
</dbReference>
<gene>
    <name evidence="16" type="ORF">EDD71_10465</name>
</gene>
<evidence type="ECO:0000256" key="12">
    <source>
        <dbReference type="ARBA" id="ARBA00048094"/>
    </source>
</evidence>
<dbReference type="PANTHER" id="PTHR23135">
    <property type="entry name" value="MUR LIGASE FAMILY MEMBER"/>
    <property type="match status" value="1"/>
</dbReference>
<dbReference type="Pfam" id="PF18921">
    <property type="entry name" value="Cyanophycin_syn"/>
    <property type="match status" value="1"/>
</dbReference>
<dbReference type="GO" id="GO:0046872">
    <property type="term" value="F:metal ion binding"/>
    <property type="evidence" value="ECO:0007669"/>
    <property type="project" value="InterPro"/>
</dbReference>
<proteinExistence type="inferred from homology"/>
<evidence type="ECO:0000256" key="14">
    <source>
        <dbReference type="PROSITE-ProRule" id="PRU00409"/>
    </source>
</evidence>
<dbReference type="Gene3D" id="3.30.470.20">
    <property type="entry name" value="ATP-grasp fold, B domain"/>
    <property type="match status" value="2"/>
</dbReference>
<evidence type="ECO:0000313" key="17">
    <source>
        <dbReference type="Proteomes" id="UP000295325"/>
    </source>
</evidence>
<dbReference type="InterPro" id="IPR013651">
    <property type="entry name" value="ATP-grasp_RimK-type"/>
</dbReference>
<comment type="subunit">
    <text evidence="4">Homodimer.</text>
</comment>
<evidence type="ECO:0000256" key="3">
    <source>
        <dbReference type="ARBA" id="ARBA00009060"/>
    </source>
</evidence>
<dbReference type="InterPro" id="IPR004101">
    <property type="entry name" value="Mur_ligase_C"/>
</dbReference>
<dbReference type="OrthoDB" id="9803907at2"/>
<dbReference type="RefSeq" id="WP_133627343.1">
    <property type="nucleotide sequence ID" value="NZ_SOAZ01000004.1"/>
</dbReference>
<dbReference type="InterPro" id="IPR036615">
    <property type="entry name" value="Mur_ligase_C_dom_sf"/>
</dbReference>
<dbReference type="SUPFAM" id="SSF56059">
    <property type="entry name" value="Glutathione synthetase ATP-binding domain-like"/>
    <property type="match status" value="1"/>
</dbReference>
<dbReference type="GO" id="GO:0005524">
    <property type="term" value="F:ATP binding"/>
    <property type="evidence" value="ECO:0007669"/>
    <property type="project" value="UniProtKB-UniRule"/>
</dbReference>
<dbReference type="SUPFAM" id="SSF53244">
    <property type="entry name" value="MurD-like peptide ligases, peptide-binding domain"/>
    <property type="match status" value="1"/>
</dbReference>
<keyword evidence="10 14" id="KW-0067">ATP-binding</keyword>
<comment type="pathway">
    <text evidence="2">Cell wall biogenesis; peptidoglycan biosynthesis.</text>
</comment>
<evidence type="ECO:0000256" key="8">
    <source>
        <dbReference type="ARBA" id="ARBA00022598"/>
    </source>
</evidence>
<name>A0A4R7KT09_9CLOT</name>
<evidence type="ECO:0000256" key="5">
    <source>
        <dbReference type="ARBA" id="ARBA00012968"/>
    </source>
</evidence>
<evidence type="ECO:0000256" key="10">
    <source>
        <dbReference type="ARBA" id="ARBA00022840"/>
    </source>
</evidence>
<comment type="function">
    <text evidence="1">Catalyzes the ATP-dependent polymerization of arginine and aspartate to multi-L-arginyl-poly-L-aspartic acid (cyanophycin; a water-insoluble reserve polymer).</text>
</comment>
<evidence type="ECO:0000256" key="7">
    <source>
        <dbReference type="ARBA" id="ARBA00022036"/>
    </source>
</evidence>
<dbReference type="EMBL" id="SOAZ01000004">
    <property type="protein sequence ID" value="TDT62341.1"/>
    <property type="molecule type" value="Genomic_DNA"/>
</dbReference>
<dbReference type="Pfam" id="PF08443">
    <property type="entry name" value="RimK"/>
    <property type="match status" value="2"/>
</dbReference>
<keyword evidence="8" id="KW-0436">Ligase</keyword>
<dbReference type="Proteomes" id="UP000295325">
    <property type="component" value="Unassembled WGS sequence"/>
</dbReference>
<evidence type="ECO:0000313" key="16">
    <source>
        <dbReference type="EMBL" id="TDT62341.1"/>
    </source>
</evidence>
<evidence type="ECO:0000256" key="9">
    <source>
        <dbReference type="ARBA" id="ARBA00022741"/>
    </source>
</evidence>
<evidence type="ECO:0000256" key="6">
    <source>
        <dbReference type="ARBA" id="ARBA00013005"/>
    </source>
</evidence>
<dbReference type="SUPFAM" id="SSF53623">
    <property type="entry name" value="MurD-like peptide ligases, catalytic domain"/>
    <property type="match status" value="1"/>
</dbReference>
<dbReference type="InterPro" id="IPR036565">
    <property type="entry name" value="Mur-like_cat_sf"/>
</dbReference>
<dbReference type="PANTHER" id="PTHR23135:SF18">
    <property type="entry name" value="CYANOPHYCIN SYNTHETASE"/>
    <property type="match status" value="1"/>
</dbReference>
<dbReference type="InterPro" id="IPR013221">
    <property type="entry name" value="Mur_ligase_cen"/>
</dbReference>
<protein>
    <recommendedName>
        <fullName evidence="7">Cyanophycin synthetase</fullName>
        <ecNumber evidence="6">6.3.2.29</ecNumber>
        <ecNumber evidence="5">6.3.2.30</ecNumber>
    </recommendedName>
    <alternativeName>
        <fullName evidence="11">Cyanophycin synthase</fullName>
    </alternativeName>
</protein>
<keyword evidence="9 14" id="KW-0547">Nucleotide-binding</keyword>
<dbReference type="InterPro" id="IPR011761">
    <property type="entry name" value="ATP-grasp"/>
</dbReference>
<sequence>MKIVDKRVYTGRNIYSYKPCIRLTVDVEELYETPSKDIGGFNERLLKALPGLEKHHCSLGYEGGFVDRLKEGTYLPHIFEHMIIEMQNSLGFKDVKYGKARCVDKNIYYIVYQYELEEAGLLCAEYALICINSFIKGEDFDMKDALEHIEKEIAGIRLGPSTRGIYDAARNMGIPVMRIGKNSMLQLGYGARQRRIEATITDSTSCIAVDMACDKLLTRDILKTACIPVAEGDCADNADDLLKVCSRIGYPVVIKPLDGNQGRGVTVGIKDDATALWAYGIASKINEKVIVEKYIEGKDYRILVVDKKVVSVSLRMPPCVVGDGVHSLWELIEIENENPLRGYDHEKPLTKIKIDDILVNYLKSKGLSLEYVPRKGETVTLRFNANLSTGGVAKDCTDIIHPDNIEYAIRAAEALNLDIAGVDMCTIDISQSINENGGVILEVNACPGIRMHMYPSYGKSRNVAAHIINYLFKDREAVKEKFNFEGISPYSIPVISITGTNGKTTTTRMIGHVFSMMGLCVGMTTTSGIYIGNKCILKGDTTGPESAKTVLMDKRVEVAVLETARGGILRRGLAYDLADVGVITNISEDHLGIDGINTLEDLVYVKSLVAESVKKNGYAVLNADDESVNLLTERVNSNIIYFSKNPDNIIIKKHMIDGGKAVFLKDGFICLFDGDKVQPIVGVLEMPSTFEGKLEYNIENAMAAASACIGLGVDIEAIAKGLRTFCLDESQNPGRFNIYNLDNFKVIVDYGHNIGGYTAVLNALKKMEAGRLVGVIGVPGDRMDAHIIELGRIGGEGFNYIYIKEDMDKRGRAEGEVAKLLEKGVISSGKSKKDYRIILNEMEALKDAMENAQDGDCIVVFYEDYEGIIKTIESFKKGKVKKEIKLEIVS</sequence>
<dbReference type="InterPro" id="IPR011810">
    <property type="entry name" value="Cya_phycin_syn"/>
</dbReference>
<dbReference type="Pfam" id="PF08245">
    <property type="entry name" value="Mur_ligase_M"/>
    <property type="match status" value="1"/>
</dbReference>
<evidence type="ECO:0000256" key="1">
    <source>
        <dbReference type="ARBA" id="ARBA00003184"/>
    </source>
</evidence>
<dbReference type="Pfam" id="PF02875">
    <property type="entry name" value="Mur_ligase_C"/>
    <property type="match status" value="1"/>
</dbReference>
<evidence type="ECO:0000256" key="2">
    <source>
        <dbReference type="ARBA" id="ARBA00004752"/>
    </source>
</evidence>
<comment type="caution">
    <text evidence="16">The sequence shown here is derived from an EMBL/GenBank/DDBJ whole genome shotgun (WGS) entry which is preliminary data.</text>
</comment>